<dbReference type="InterPro" id="IPR043130">
    <property type="entry name" value="CDP-OH_PTrfase_TM_dom"/>
</dbReference>
<keyword evidence="1 2" id="KW-0808">Transferase</keyword>
<dbReference type="OrthoDB" id="9777147at2"/>
<proteinExistence type="inferred from homology"/>
<evidence type="ECO:0000256" key="3">
    <source>
        <dbReference type="SAM" id="Phobius"/>
    </source>
</evidence>
<sequence>MHKQIPNIFTLLNLVFGCIAIVVILQPGLMLSVDDTGQQTVEIPQKIFWASVCIGIAAVIDFLDGLVARALKATSELGKQLDSLSDVVSFGVAPGMIFYEFLRRAYAGQPNGLDVSVLWLLPAFLIPCAGAFRLARFNIDDTQTHYFKGVPIPAVGLCVASFPLIYWFSNKAWLIELMVNKWFLYAAIIILSYLMVAKTPMMALKFKKLEFKKLWPFLILALIAVIIALFLGWMAVPVTFIAYVVLSLLLKQSITS</sequence>
<evidence type="ECO:0000313" key="5">
    <source>
        <dbReference type="Proteomes" id="UP000249720"/>
    </source>
</evidence>
<evidence type="ECO:0000256" key="1">
    <source>
        <dbReference type="ARBA" id="ARBA00022679"/>
    </source>
</evidence>
<protein>
    <submittedName>
        <fullName evidence="4">CDP-diacylglycerol--serine O-phosphatidyltransferase</fullName>
    </submittedName>
</protein>
<feature type="transmembrane region" description="Helical" evidence="3">
    <location>
        <begin position="7"/>
        <end position="27"/>
    </location>
</feature>
<feature type="transmembrane region" description="Helical" evidence="3">
    <location>
        <begin position="117"/>
        <end position="135"/>
    </location>
</feature>
<dbReference type="Proteomes" id="UP000249720">
    <property type="component" value="Unassembled WGS sequence"/>
</dbReference>
<organism evidence="4 5">
    <name type="scientific">Hydrotalea sandarakina</name>
    <dbReference type="NCBI Taxonomy" id="1004304"/>
    <lineage>
        <taxon>Bacteria</taxon>
        <taxon>Pseudomonadati</taxon>
        <taxon>Bacteroidota</taxon>
        <taxon>Chitinophagia</taxon>
        <taxon>Chitinophagales</taxon>
        <taxon>Chitinophagaceae</taxon>
        <taxon>Hydrotalea</taxon>
    </lineage>
</organism>
<dbReference type="PROSITE" id="PS00379">
    <property type="entry name" value="CDP_ALCOHOL_P_TRANSF"/>
    <property type="match status" value="1"/>
</dbReference>
<evidence type="ECO:0000256" key="2">
    <source>
        <dbReference type="RuleBase" id="RU003750"/>
    </source>
</evidence>
<dbReference type="Pfam" id="PF01066">
    <property type="entry name" value="CDP-OH_P_transf"/>
    <property type="match status" value="1"/>
</dbReference>
<comment type="caution">
    <text evidence="4">The sequence shown here is derived from an EMBL/GenBank/DDBJ whole genome shotgun (WGS) entry which is preliminary data.</text>
</comment>
<name>A0A2W7RRX3_9BACT</name>
<dbReference type="GO" id="GO:0016780">
    <property type="term" value="F:phosphotransferase activity, for other substituted phosphate groups"/>
    <property type="evidence" value="ECO:0007669"/>
    <property type="project" value="InterPro"/>
</dbReference>
<dbReference type="InterPro" id="IPR000462">
    <property type="entry name" value="CDP-OH_P_trans"/>
</dbReference>
<evidence type="ECO:0000313" key="4">
    <source>
        <dbReference type="EMBL" id="PZX63433.1"/>
    </source>
</evidence>
<dbReference type="GO" id="GO:0008654">
    <property type="term" value="P:phospholipid biosynthetic process"/>
    <property type="evidence" value="ECO:0007669"/>
    <property type="project" value="InterPro"/>
</dbReference>
<keyword evidence="3" id="KW-0812">Transmembrane</keyword>
<dbReference type="InterPro" id="IPR048254">
    <property type="entry name" value="CDP_ALCOHOL_P_TRANSF_CS"/>
</dbReference>
<dbReference type="Gene3D" id="1.20.120.1760">
    <property type="match status" value="1"/>
</dbReference>
<keyword evidence="5" id="KW-1185">Reference proteome</keyword>
<feature type="transmembrane region" description="Helical" evidence="3">
    <location>
        <begin position="147"/>
        <end position="168"/>
    </location>
</feature>
<keyword evidence="3" id="KW-0472">Membrane</keyword>
<feature type="transmembrane region" description="Helical" evidence="3">
    <location>
        <begin position="217"/>
        <end position="250"/>
    </location>
</feature>
<feature type="transmembrane region" description="Helical" evidence="3">
    <location>
        <begin position="174"/>
        <end position="196"/>
    </location>
</feature>
<keyword evidence="3" id="KW-1133">Transmembrane helix</keyword>
<dbReference type="PROSITE" id="PS51257">
    <property type="entry name" value="PROKAR_LIPOPROTEIN"/>
    <property type="match status" value="1"/>
</dbReference>
<gene>
    <name evidence="4" type="ORF">LX80_01077</name>
</gene>
<dbReference type="AlphaFoldDB" id="A0A2W7RRX3"/>
<feature type="transmembrane region" description="Helical" evidence="3">
    <location>
        <begin position="47"/>
        <end position="71"/>
    </location>
</feature>
<comment type="similarity">
    <text evidence="2">Belongs to the CDP-alcohol phosphatidyltransferase class-I family.</text>
</comment>
<accession>A0A2W7RRX3</accession>
<dbReference type="EMBL" id="QKZV01000003">
    <property type="protein sequence ID" value="PZX63433.1"/>
    <property type="molecule type" value="Genomic_DNA"/>
</dbReference>
<dbReference type="RefSeq" id="WP_111294045.1">
    <property type="nucleotide sequence ID" value="NZ_QKZV01000003.1"/>
</dbReference>
<dbReference type="GO" id="GO:0016020">
    <property type="term" value="C:membrane"/>
    <property type="evidence" value="ECO:0007669"/>
    <property type="project" value="InterPro"/>
</dbReference>
<reference evidence="4 5" key="1">
    <citation type="submission" date="2018-06" db="EMBL/GenBank/DDBJ databases">
        <title>Genomic Encyclopedia of Archaeal and Bacterial Type Strains, Phase II (KMG-II): from individual species to whole genera.</title>
        <authorList>
            <person name="Goeker M."/>
        </authorList>
    </citation>
    <scope>NUCLEOTIDE SEQUENCE [LARGE SCALE GENOMIC DNA]</scope>
    <source>
        <strain evidence="4 5">DSM 23241</strain>
    </source>
</reference>